<dbReference type="AlphaFoldDB" id="J3NBP0"/>
<dbReference type="EnsemblPlants" id="OB12G13980.1">
    <property type="protein sequence ID" value="OB12G13980.1"/>
    <property type="gene ID" value="OB12G13980"/>
</dbReference>
<reference evidence="1" key="2">
    <citation type="submission" date="2013-04" db="UniProtKB">
        <authorList>
            <consortium name="EnsemblPlants"/>
        </authorList>
    </citation>
    <scope>IDENTIFICATION</scope>
</reference>
<reference evidence="1" key="1">
    <citation type="journal article" date="2013" name="Nat. Commun.">
        <title>Whole-genome sequencing of Oryza brachyantha reveals mechanisms underlying Oryza genome evolution.</title>
        <authorList>
            <person name="Chen J."/>
            <person name="Huang Q."/>
            <person name="Gao D."/>
            <person name="Wang J."/>
            <person name="Lang Y."/>
            <person name="Liu T."/>
            <person name="Li B."/>
            <person name="Bai Z."/>
            <person name="Luis Goicoechea J."/>
            <person name="Liang C."/>
            <person name="Chen C."/>
            <person name="Zhang W."/>
            <person name="Sun S."/>
            <person name="Liao Y."/>
            <person name="Zhang X."/>
            <person name="Yang L."/>
            <person name="Song C."/>
            <person name="Wang M."/>
            <person name="Shi J."/>
            <person name="Liu G."/>
            <person name="Liu J."/>
            <person name="Zhou H."/>
            <person name="Zhou W."/>
            <person name="Yu Q."/>
            <person name="An N."/>
            <person name="Chen Y."/>
            <person name="Cai Q."/>
            <person name="Wang B."/>
            <person name="Liu B."/>
            <person name="Min J."/>
            <person name="Huang Y."/>
            <person name="Wu H."/>
            <person name="Li Z."/>
            <person name="Zhang Y."/>
            <person name="Yin Y."/>
            <person name="Song W."/>
            <person name="Jiang J."/>
            <person name="Jackson S.A."/>
            <person name="Wing R.A."/>
            <person name="Wang J."/>
            <person name="Chen M."/>
        </authorList>
    </citation>
    <scope>NUCLEOTIDE SEQUENCE [LARGE SCALE GENOMIC DNA]</scope>
    <source>
        <strain evidence="1">cv. IRGC 101232</strain>
    </source>
</reference>
<protein>
    <submittedName>
        <fullName evidence="1">Uncharacterized protein</fullName>
    </submittedName>
</protein>
<evidence type="ECO:0000313" key="1">
    <source>
        <dbReference type="EnsemblPlants" id="OB12G13980.1"/>
    </source>
</evidence>
<organism evidence="1">
    <name type="scientific">Oryza brachyantha</name>
    <name type="common">malo sina</name>
    <dbReference type="NCBI Taxonomy" id="4533"/>
    <lineage>
        <taxon>Eukaryota</taxon>
        <taxon>Viridiplantae</taxon>
        <taxon>Streptophyta</taxon>
        <taxon>Embryophyta</taxon>
        <taxon>Tracheophyta</taxon>
        <taxon>Spermatophyta</taxon>
        <taxon>Magnoliopsida</taxon>
        <taxon>Liliopsida</taxon>
        <taxon>Poales</taxon>
        <taxon>Poaceae</taxon>
        <taxon>BOP clade</taxon>
        <taxon>Oryzoideae</taxon>
        <taxon>Oryzeae</taxon>
        <taxon>Oryzinae</taxon>
        <taxon>Oryza</taxon>
    </lineage>
</organism>
<dbReference type="Proteomes" id="UP000006038">
    <property type="component" value="Chromosome 12"/>
</dbReference>
<dbReference type="HOGENOM" id="CLU_2516244_0_0_1"/>
<accession>J3NBP0</accession>
<sequence>MEWPCHGGKDRLPTKGAAEASYGCRFDYDGCSNAQSILKQGRVAKAKMAFSLQDSVMYTKVMGKWQQHLKQATFKVKKLPHKRAL</sequence>
<keyword evidence="2" id="KW-1185">Reference proteome</keyword>
<proteinExistence type="predicted"/>
<name>J3NBP0_ORYBR</name>
<evidence type="ECO:0000313" key="2">
    <source>
        <dbReference type="Proteomes" id="UP000006038"/>
    </source>
</evidence>
<dbReference type="Gramene" id="OB12G13980.1">
    <property type="protein sequence ID" value="OB12G13980.1"/>
    <property type="gene ID" value="OB12G13980"/>
</dbReference>